<protein>
    <recommendedName>
        <fullName evidence="5">Glycoamylase-like domain-containing protein</fullName>
    </recommendedName>
</protein>
<evidence type="ECO:0000259" key="1">
    <source>
        <dbReference type="Pfam" id="PF06452"/>
    </source>
</evidence>
<dbReference type="GO" id="GO:0030246">
    <property type="term" value="F:carbohydrate binding"/>
    <property type="evidence" value="ECO:0007669"/>
    <property type="project" value="InterPro"/>
</dbReference>
<gene>
    <name evidence="3" type="ORF">XD57_0778</name>
</gene>
<evidence type="ECO:0000313" key="4">
    <source>
        <dbReference type="Proteomes" id="UP000058636"/>
    </source>
</evidence>
<feature type="domain" description="Carbohydrate-binding" evidence="1">
    <location>
        <begin position="825"/>
        <end position="1002"/>
    </location>
</feature>
<dbReference type="SUPFAM" id="SSF49344">
    <property type="entry name" value="CBD9-like"/>
    <property type="match status" value="1"/>
</dbReference>
<organism evidence="3 4">
    <name type="scientific">Thermotoga petrophila</name>
    <dbReference type="NCBI Taxonomy" id="93929"/>
    <lineage>
        <taxon>Bacteria</taxon>
        <taxon>Thermotogati</taxon>
        <taxon>Thermotogota</taxon>
        <taxon>Thermotogae</taxon>
        <taxon>Thermotogales</taxon>
        <taxon>Thermotogaceae</taxon>
        <taxon>Thermotoga</taxon>
    </lineage>
</organism>
<dbReference type="Pfam" id="PF06452">
    <property type="entry name" value="CBM9_1"/>
    <property type="match status" value="1"/>
</dbReference>
<dbReference type="AlphaFoldDB" id="A0A101EQW9"/>
<dbReference type="InterPro" id="IPR019282">
    <property type="entry name" value="Glycoamylase-like_cons_dom"/>
</dbReference>
<proteinExistence type="predicted"/>
<evidence type="ECO:0008006" key="5">
    <source>
        <dbReference type="Google" id="ProtNLM"/>
    </source>
</evidence>
<dbReference type="EMBL" id="LGFG01000050">
    <property type="protein sequence ID" value="KUK23120.1"/>
    <property type="molecule type" value="Genomic_DNA"/>
</dbReference>
<dbReference type="Proteomes" id="UP000058636">
    <property type="component" value="Unassembled WGS sequence"/>
</dbReference>
<evidence type="ECO:0000259" key="2">
    <source>
        <dbReference type="Pfam" id="PF10091"/>
    </source>
</evidence>
<dbReference type="Pfam" id="PF10091">
    <property type="entry name" value="Glycoamylase"/>
    <property type="match status" value="1"/>
</dbReference>
<dbReference type="GO" id="GO:0004553">
    <property type="term" value="F:hydrolase activity, hydrolyzing O-glycosyl compounds"/>
    <property type="evidence" value="ECO:0007669"/>
    <property type="project" value="InterPro"/>
</dbReference>
<comment type="caution">
    <text evidence="3">The sequence shown here is derived from an EMBL/GenBank/DDBJ whole genome shotgun (WGS) entry which is preliminary data.</text>
</comment>
<feature type="domain" description="Glycoamylase-like" evidence="2">
    <location>
        <begin position="543"/>
        <end position="745"/>
    </location>
</feature>
<dbReference type="Gene3D" id="1.50.10.140">
    <property type="match status" value="1"/>
</dbReference>
<dbReference type="Gene3D" id="2.60.40.1190">
    <property type="match status" value="1"/>
</dbReference>
<sequence>MRVWLMVFVLLVSGLMFSTMVNNLDSTKLLNNDNTGAIFEPSEEFAVEGKFSVKVIPSGTSDETKMAFPIEGEILSSWMEADFLELWVFIPEDATTFPEKFFLGMADVTDGWSWMDGVFSESTVEKGWNRVVFKLSPKMKDVRLDGRYMLYFAFIDFEDGKKIPIKDAFYVDSIEIYPAAEEKVFQPIFPMETQEEISRYTNDNTGAVFELSKIFVSQGLRSLKVIPNGEAIETKIALPLEGGNLEKWIGSRRVVMRVYLPRNMKVIPEMYFLGMADVTTEWKWIGGVFANVQVERGWNTITFEIPGPMSDLDPDGKYMVYLAFAGFDSNKQKIPLVDPFYVDGISAEKTRTQVATLEDLLASADPAIKEEVQKMLNLNDEELLDYIQHKTFLYFWNEVNPESGLVRDRSREDAPCSIAAVGFALTAIPVAIERGWISYNEGYERTLTTLKTFVEGEVEGKNGFFYHFVDMKTGKRVLNSEISSIDTAILVAGALFAGAYFKGTEVEQLADQLYRNVNWEWMLAEDGTLYMGWKPEGGFLNAKWDSFNEGILAYVLAIGSPTHPIPASSWDKIFRPIHENYISCPTESLFVYQYPQVWLDLRDKEDKYANYYNNAIFATRYNYLFCVMNRFKYKTYDLDIWGLSACDGPAGYKHYGASEGNHDGTVAPYASVASIVFTPDLALKGIKGMLKKYGPLVWGKYGFVSGFNVDQNWFSREFVGIDEGNIIAMIENYRSELIWKNFMSISYIKNALEKIGFINKKSEYAVTPAYMEEYKKLLTQPEGKVAIAPRKEVIVIDGKLDDWEGVPVYEVNEDMNVPAAGLKPVNKRTQILHSQFRAAWDDKYLYLAARVYDEYLVINITPQDLGAFYRTDSIEFYIDPSRAGSNTGIFKLAVLPFDTEGNPQAVRHEDANPGPISKVAPDVKVASTKTEDGYIIEVAIPFKYLGIAPREGIEIGFCHTVHNSNRRDAKLGEYVRENMISWVPVADVWARPETWGTLKFVEKAEE</sequence>
<dbReference type="GO" id="GO:0016052">
    <property type="term" value="P:carbohydrate catabolic process"/>
    <property type="evidence" value="ECO:0007669"/>
    <property type="project" value="InterPro"/>
</dbReference>
<dbReference type="InterPro" id="IPR010502">
    <property type="entry name" value="Carb-bd_dom_fam9"/>
</dbReference>
<name>A0A101EQW9_9THEM</name>
<reference evidence="3 4" key="1">
    <citation type="journal article" date="2015" name="MBio">
        <title>Genome-Resolved Metagenomic Analysis Reveals Roles for Candidate Phyla and Other Microbial Community Members in Biogeochemical Transformations in Oil Reservoirs.</title>
        <authorList>
            <person name="Hu P."/>
            <person name="Tom L."/>
            <person name="Singh A."/>
            <person name="Thomas B.C."/>
            <person name="Baker B.J."/>
            <person name="Piceno Y.M."/>
            <person name="Andersen G.L."/>
            <person name="Banfield J.F."/>
        </authorList>
    </citation>
    <scope>NUCLEOTIDE SEQUENCE [LARGE SCALE GENOMIC DNA]</scope>
    <source>
        <strain evidence="3">46_26</strain>
    </source>
</reference>
<accession>A0A101EQW9</accession>
<evidence type="ECO:0000313" key="3">
    <source>
        <dbReference type="EMBL" id="KUK23120.1"/>
    </source>
</evidence>
<dbReference type="PATRIC" id="fig|93930.3.peg.1630"/>